<reference evidence="2" key="2">
    <citation type="submission" date="2025-09" db="UniProtKB">
        <authorList>
            <consortium name="Ensembl"/>
        </authorList>
    </citation>
    <scope>IDENTIFICATION</scope>
</reference>
<organism evidence="2 3">
    <name type="scientific">Eptatretus burgeri</name>
    <name type="common">Inshore hagfish</name>
    <dbReference type="NCBI Taxonomy" id="7764"/>
    <lineage>
        <taxon>Eukaryota</taxon>
        <taxon>Metazoa</taxon>
        <taxon>Chordata</taxon>
        <taxon>Craniata</taxon>
        <taxon>Vertebrata</taxon>
        <taxon>Cyclostomata</taxon>
        <taxon>Myxini</taxon>
        <taxon>Myxiniformes</taxon>
        <taxon>Myxinidae</taxon>
        <taxon>Eptatretinae</taxon>
        <taxon>Eptatretus</taxon>
    </lineage>
</organism>
<dbReference type="OMA" id="VYKDMAA"/>
<dbReference type="PANTHER" id="PTHR14485">
    <property type="entry name" value="TETRATRICOPEPTIDE REPEAT PROTEIN 23"/>
    <property type="match status" value="1"/>
</dbReference>
<dbReference type="SUPFAM" id="SSF48452">
    <property type="entry name" value="TPR-like"/>
    <property type="match status" value="2"/>
</dbReference>
<dbReference type="Gene3D" id="1.25.40.10">
    <property type="entry name" value="Tetratricopeptide repeat domain"/>
    <property type="match status" value="2"/>
</dbReference>
<evidence type="ECO:0000313" key="3">
    <source>
        <dbReference type="Proteomes" id="UP000694388"/>
    </source>
</evidence>
<reference evidence="2" key="1">
    <citation type="submission" date="2025-08" db="UniProtKB">
        <authorList>
            <consortium name="Ensembl"/>
        </authorList>
    </citation>
    <scope>IDENTIFICATION</scope>
</reference>
<dbReference type="Proteomes" id="UP000694388">
    <property type="component" value="Unplaced"/>
</dbReference>
<keyword evidence="3" id="KW-1185">Reference proteome</keyword>
<accession>A0A8C4QGZ3</accession>
<evidence type="ECO:0000313" key="2">
    <source>
        <dbReference type="Ensembl" id="ENSEBUP00000015235.1"/>
    </source>
</evidence>
<feature type="region of interest" description="Disordered" evidence="1">
    <location>
        <begin position="271"/>
        <end position="296"/>
    </location>
</feature>
<dbReference type="InterPro" id="IPR042621">
    <property type="entry name" value="TTC23/TTC23L"/>
</dbReference>
<dbReference type="PANTHER" id="PTHR14485:SF2">
    <property type="entry name" value="FUNGAL STAND N-TERMINAL GOODBYE DOMAIN-CONTAINING PROTEIN"/>
    <property type="match status" value="1"/>
</dbReference>
<sequence length="296" mass="32795">MCSLTCNTLKESEQNLMKAEKILEELQESKLDVSEVVQLEVELITTQGRLYVQQGKATQAVLLLERSLKLMQSLVSTDGAQIIEAHRWLVRAHQLCSNHEAAIEISLQAKAIAGSSFGPGSTKVAQVIHTIGQAYTCTGNTEHEGLAEQNLLESLSMYKQAGLAESSRALAVLDDLCHLHVHMKKYQEAFERLRSSMGMKREVFGECSEKVAETFHLMGAIRMAQGELPSAYRLMKKCLDIQSILYGPQHKKTKATKETLDTLSRCPGVVAKRNAPKADPSRRHLSAAVEKQKPPK</sequence>
<dbReference type="GeneTree" id="ENSGT00530000063847"/>
<protein>
    <submittedName>
        <fullName evidence="2">Uncharacterized protein</fullName>
    </submittedName>
</protein>
<dbReference type="Ensembl" id="ENSEBUT00000015811.1">
    <property type="protein sequence ID" value="ENSEBUP00000015235.1"/>
    <property type="gene ID" value="ENSEBUG00000009597.1"/>
</dbReference>
<name>A0A8C4QGZ3_EPTBU</name>
<dbReference type="InterPro" id="IPR011990">
    <property type="entry name" value="TPR-like_helical_dom_sf"/>
</dbReference>
<evidence type="ECO:0000256" key="1">
    <source>
        <dbReference type="SAM" id="MobiDB-lite"/>
    </source>
</evidence>
<proteinExistence type="predicted"/>
<dbReference type="AlphaFoldDB" id="A0A8C4QGZ3"/>